<evidence type="ECO:0000259" key="2">
    <source>
        <dbReference type="Pfam" id="PF19783"/>
    </source>
</evidence>
<dbReference type="Proteomes" id="UP000183788">
    <property type="component" value="Unassembled WGS sequence"/>
</dbReference>
<dbReference type="STRING" id="1004.SAMN05661012_04717"/>
<reference evidence="3 5" key="1">
    <citation type="submission" date="2016-11" db="EMBL/GenBank/DDBJ databases">
        <authorList>
            <person name="Jaros S."/>
            <person name="Januszkiewicz K."/>
            <person name="Wedrychowicz H."/>
        </authorList>
    </citation>
    <scope>NUCLEOTIDE SEQUENCE [LARGE SCALE GENOMIC DNA]</scope>
    <source>
        <strain evidence="3 5">DSM 784</strain>
    </source>
</reference>
<dbReference type="InterPro" id="IPR046235">
    <property type="entry name" value="DUF6268"/>
</dbReference>
<evidence type="ECO:0000313" key="6">
    <source>
        <dbReference type="Proteomes" id="UP001326715"/>
    </source>
</evidence>
<dbReference type="AlphaFoldDB" id="A0A1K1S429"/>
<dbReference type="RefSeq" id="WP_072363682.1">
    <property type="nucleotide sequence ID" value="NZ_CP139972.1"/>
</dbReference>
<dbReference type="EMBL" id="CP140154">
    <property type="protein sequence ID" value="WQG90629.1"/>
    <property type="molecule type" value="Genomic_DNA"/>
</dbReference>
<evidence type="ECO:0000256" key="1">
    <source>
        <dbReference type="SAM" id="SignalP"/>
    </source>
</evidence>
<feature type="chain" id="PRO_5012769369" evidence="1">
    <location>
        <begin position="21"/>
        <end position="419"/>
    </location>
</feature>
<gene>
    <name evidence="3" type="ORF">SAMN05661012_04717</name>
    <name evidence="4" type="ORF">SR876_03915</name>
</gene>
<accession>A0A1K1S429</accession>
<reference evidence="4 6" key="2">
    <citation type="submission" date="2023-11" db="EMBL/GenBank/DDBJ databases">
        <title>MicrobeMod: A computational toolkit for identifying prokaryotic methylation and restriction-modification with nanopore sequencing.</title>
        <authorList>
            <person name="Crits-Christoph A."/>
            <person name="Kang S.C."/>
            <person name="Lee H."/>
            <person name="Ostrov N."/>
        </authorList>
    </citation>
    <scope>NUCLEOTIDE SEQUENCE [LARGE SCALE GENOMIC DNA]</scope>
    <source>
        <strain evidence="4 6">ATCC 23090</strain>
    </source>
</reference>
<keyword evidence="6" id="KW-1185">Reference proteome</keyword>
<protein>
    <submittedName>
        <fullName evidence="4">DUF6268 family outer membrane beta-barrel protein</fullName>
    </submittedName>
</protein>
<sequence length="419" mass="45712">MKCIASSVIFLFILPLVSNGQGAAARARLAEAFVRERGVDSVGVKQGSVGEVPAVGRMTDSADGKGGVGVKPGSVGEVLAVGRMTDSAAGGRVIDSLPNPHIGDLSMKARMADSLAKFRRVDSIKKAMIVDALLKNPNLRPAMISTTFISRGQLEGNFKGRELLSGNFAQRRTEVFLNLPVKNWARQGMVTASIYYARTNYQLSDVKGVDIKDPSLSRNTIGLTTAYRRVDSLFGRVFVSSASLVLLTGDGGVINKYAVMGNGMFLLKKTEQTTFMLGAQVIIDPTSSMPVIPLMVYQRQLKNGFDLNITMPQQLTLRKTVNNHLWASFGTTMVSSVSFFNFTSPNVPRNANFSSLDLKTGPAVDYKLNKLLLLGVSAGLWTPVMYRQYGRWEKSNHYFFDGKVDTTPFINLNLSVIPF</sequence>
<name>A0A1K1S429_9BACT</name>
<feature type="signal peptide" evidence="1">
    <location>
        <begin position="1"/>
        <end position="20"/>
    </location>
</feature>
<evidence type="ECO:0000313" key="3">
    <source>
        <dbReference type="EMBL" id="SFW79107.1"/>
    </source>
</evidence>
<keyword evidence="1" id="KW-0732">Signal</keyword>
<evidence type="ECO:0000313" key="5">
    <source>
        <dbReference type="Proteomes" id="UP000183788"/>
    </source>
</evidence>
<dbReference type="Proteomes" id="UP001326715">
    <property type="component" value="Chromosome"/>
</dbReference>
<dbReference type="EMBL" id="FPIZ01000017">
    <property type="protein sequence ID" value="SFW79107.1"/>
    <property type="molecule type" value="Genomic_DNA"/>
</dbReference>
<organism evidence="3 5">
    <name type="scientific">Chitinophaga sancti</name>
    <dbReference type="NCBI Taxonomy" id="1004"/>
    <lineage>
        <taxon>Bacteria</taxon>
        <taxon>Pseudomonadati</taxon>
        <taxon>Bacteroidota</taxon>
        <taxon>Chitinophagia</taxon>
        <taxon>Chitinophagales</taxon>
        <taxon>Chitinophagaceae</taxon>
        <taxon>Chitinophaga</taxon>
    </lineage>
</organism>
<dbReference type="OrthoDB" id="924828at2"/>
<feature type="domain" description="DUF6268" evidence="2">
    <location>
        <begin position="254"/>
        <end position="405"/>
    </location>
</feature>
<evidence type="ECO:0000313" key="4">
    <source>
        <dbReference type="EMBL" id="WQG90629.1"/>
    </source>
</evidence>
<dbReference type="Pfam" id="PF19783">
    <property type="entry name" value="DUF6268"/>
    <property type="match status" value="1"/>
</dbReference>
<proteinExistence type="predicted"/>